<keyword evidence="9" id="KW-1185">Reference proteome</keyword>
<feature type="domain" description="Orn/Lys/Arg decarboxylases family 1 pyridoxal-P attachment site" evidence="6">
    <location>
        <begin position="7"/>
        <end position="278"/>
    </location>
</feature>
<evidence type="ECO:0000313" key="9">
    <source>
        <dbReference type="Proteomes" id="UP001597231"/>
    </source>
</evidence>
<dbReference type="EMBL" id="JBHTLT010000022">
    <property type="protein sequence ID" value="MFD1204513.1"/>
    <property type="molecule type" value="Genomic_DNA"/>
</dbReference>
<dbReference type="InterPro" id="IPR015421">
    <property type="entry name" value="PyrdxlP-dep_Trfase_major"/>
</dbReference>
<dbReference type="PANTHER" id="PTHR43277:SF3">
    <property type="entry name" value="DECARBOXYLASE, PUTATIVE-RELATED"/>
    <property type="match status" value="1"/>
</dbReference>
<evidence type="ECO:0000256" key="2">
    <source>
        <dbReference type="ARBA" id="ARBA00010671"/>
    </source>
</evidence>
<dbReference type="SUPFAM" id="SSF53383">
    <property type="entry name" value="PLP-dependent transferases"/>
    <property type="match status" value="1"/>
</dbReference>
<dbReference type="InterPro" id="IPR000310">
    <property type="entry name" value="Orn/Lys/Arg_deCO2ase_major_dom"/>
</dbReference>
<accession>A0ABW3TYH3</accession>
<evidence type="ECO:0000256" key="3">
    <source>
        <dbReference type="ARBA" id="ARBA00022793"/>
    </source>
</evidence>
<dbReference type="Gene3D" id="3.40.640.10">
    <property type="entry name" value="Type I PLP-dependent aspartate aminotransferase-like (Major domain)"/>
    <property type="match status" value="1"/>
</dbReference>
<dbReference type="Pfam" id="PF03711">
    <property type="entry name" value="OKR_DC_1_C"/>
    <property type="match status" value="1"/>
</dbReference>
<evidence type="ECO:0000259" key="6">
    <source>
        <dbReference type="Pfam" id="PF01276"/>
    </source>
</evidence>
<dbReference type="InterPro" id="IPR008286">
    <property type="entry name" value="Prn/Lys/Arg_de-COase_C"/>
</dbReference>
<proteinExistence type="inferred from homology"/>
<comment type="caution">
    <text evidence="8">The sequence shown here is derived from an EMBL/GenBank/DDBJ whole genome shotgun (WGS) entry which is preliminary data.</text>
</comment>
<evidence type="ECO:0000313" key="8">
    <source>
        <dbReference type="EMBL" id="MFD1204513.1"/>
    </source>
</evidence>
<dbReference type="GO" id="GO:0008483">
    <property type="term" value="F:transaminase activity"/>
    <property type="evidence" value="ECO:0007669"/>
    <property type="project" value="UniProtKB-KW"/>
</dbReference>
<organism evidence="8 9">
    <name type="scientific">Sporosarcina contaminans</name>
    <dbReference type="NCBI Taxonomy" id="633403"/>
    <lineage>
        <taxon>Bacteria</taxon>
        <taxon>Bacillati</taxon>
        <taxon>Bacillota</taxon>
        <taxon>Bacilli</taxon>
        <taxon>Bacillales</taxon>
        <taxon>Caryophanaceae</taxon>
        <taxon>Sporosarcina</taxon>
    </lineage>
</organism>
<dbReference type="Gene3D" id="3.90.105.10">
    <property type="entry name" value="Molybdopterin biosynthesis moea protein, domain 2"/>
    <property type="match status" value="1"/>
</dbReference>
<comment type="cofactor">
    <cofactor evidence="1">
        <name>pyridoxal 5'-phosphate</name>
        <dbReference type="ChEBI" id="CHEBI:597326"/>
    </cofactor>
</comment>
<dbReference type="InterPro" id="IPR052357">
    <property type="entry name" value="Orn_Lys_Arg_decarboxylase-I"/>
</dbReference>
<evidence type="ECO:0000256" key="4">
    <source>
        <dbReference type="ARBA" id="ARBA00022898"/>
    </source>
</evidence>
<evidence type="ECO:0000256" key="1">
    <source>
        <dbReference type="ARBA" id="ARBA00001933"/>
    </source>
</evidence>
<dbReference type="Pfam" id="PF01276">
    <property type="entry name" value="OKR_DC_1"/>
    <property type="match status" value="1"/>
</dbReference>
<dbReference type="RefSeq" id="WP_381479950.1">
    <property type="nucleotide sequence ID" value="NZ_JBHTLT010000022.1"/>
</dbReference>
<reference evidence="9" key="1">
    <citation type="journal article" date="2019" name="Int. J. Syst. Evol. Microbiol.">
        <title>The Global Catalogue of Microorganisms (GCM) 10K type strain sequencing project: providing services to taxonomists for standard genome sequencing and annotation.</title>
        <authorList>
            <consortium name="The Broad Institute Genomics Platform"/>
            <consortium name="The Broad Institute Genome Sequencing Center for Infectious Disease"/>
            <person name="Wu L."/>
            <person name="Ma J."/>
        </authorList>
    </citation>
    <scope>NUCLEOTIDE SEQUENCE [LARGE SCALE GENOMIC DNA]</scope>
    <source>
        <strain evidence="9">CCUG 53915</strain>
    </source>
</reference>
<dbReference type="InterPro" id="IPR015424">
    <property type="entry name" value="PyrdxlP-dep_Trfase"/>
</dbReference>
<dbReference type="CDD" id="cd00615">
    <property type="entry name" value="Orn_deC_like"/>
    <property type="match status" value="1"/>
</dbReference>
<dbReference type="InterPro" id="IPR036633">
    <property type="entry name" value="Prn/Lys/Arg_de-COase_C_sf"/>
</dbReference>
<protein>
    <submittedName>
        <fullName evidence="8">Aminotransferase class I/II-fold pyridoxal phosphate-dependent enzyme</fullName>
    </submittedName>
</protein>
<name>A0ABW3TYH3_9BACL</name>
<dbReference type="SUPFAM" id="SSF55904">
    <property type="entry name" value="Ornithine decarboxylase C-terminal domain"/>
    <property type="match status" value="1"/>
</dbReference>
<dbReference type="Proteomes" id="UP001597231">
    <property type="component" value="Unassembled WGS sequence"/>
</dbReference>
<comment type="similarity">
    <text evidence="2">Belongs to the Orn/Lys/Arg decarboxylase class-I family.</text>
</comment>
<evidence type="ECO:0000259" key="7">
    <source>
        <dbReference type="Pfam" id="PF03711"/>
    </source>
</evidence>
<keyword evidence="5" id="KW-0456">Lyase</keyword>
<keyword evidence="3" id="KW-0210">Decarboxylase</keyword>
<dbReference type="PANTHER" id="PTHR43277">
    <property type="entry name" value="ARGININE DECARBOXYLASE"/>
    <property type="match status" value="1"/>
</dbReference>
<evidence type="ECO:0000256" key="5">
    <source>
        <dbReference type="ARBA" id="ARBA00023239"/>
    </source>
</evidence>
<keyword evidence="4" id="KW-0663">Pyridoxal phosphate</keyword>
<keyword evidence="8" id="KW-0808">Transferase</keyword>
<feature type="domain" description="Orn/Lys/Arg decarboxylase C-terminal" evidence="7">
    <location>
        <begin position="399"/>
        <end position="458"/>
    </location>
</feature>
<gene>
    <name evidence="8" type="ORF">ACFQ38_05130</name>
</gene>
<sequence length="479" mass="53819">MKQENRPLVRALQTFKSQEPISFHVPGHKHGLLSDLPDELGKALTYDVTELSGLDDLHEPEGVIQEAEELLSTLYQSNQSFFLVNGSTVGNLAMIYATCQANDTIIVQRNAHKSIFNAIELTGARPVLLSPPWDEYTRTPGILTLSQVKEALVAYPDAKGIVLTYPTYYGVVGEGLRKIIELCHERSIPVLVDEAHGAHFIAGRSFPDSALEAGADVVVHSAHKTLPAMTMASYLHVKSNIVSVDRIAHYLTMLQSSSPSYLLMASLDDARAYVQSYTLEDERHFMNTRKFFIDKLRELQNIEVVETDDPLKLLIRKKGYSGFSLLSEFEKQGIFAELADPFQVLFVLPLLKEKTNYMYEESVERIKRAVRRLNEKDMEEEAEVILLDEGISTLSYPIQELNGMKKEWRPMDQAEGCIAASSIIPYPPGIPLLIGGERVTEKHIKRLEQYLRLQAKFQGAIRIEERQIEVAVIDGGISC</sequence>
<keyword evidence="8" id="KW-0032">Aminotransferase</keyword>